<gene>
    <name evidence="1" type="ORF">F5148DRAFT_1279066</name>
</gene>
<dbReference type="Proteomes" id="UP001207468">
    <property type="component" value="Unassembled WGS sequence"/>
</dbReference>
<evidence type="ECO:0000313" key="2">
    <source>
        <dbReference type="Proteomes" id="UP001207468"/>
    </source>
</evidence>
<proteinExistence type="predicted"/>
<name>A0ACC0UQJ0_9AGAM</name>
<protein>
    <submittedName>
        <fullName evidence="1">Uncharacterized protein</fullName>
    </submittedName>
</protein>
<evidence type="ECO:0000313" key="1">
    <source>
        <dbReference type="EMBL" id="KAI9513357.1"/>
    </source>
</evidence>
<sequence>MASDFDFESSDILGGALPVGRGRVAQNSGFSAFFKICALGASTLVLLLVFRHGRVYFLRWKERHYKLLIRRRYGIPDNDQRPFNVAYAAARLAHEDKRKMQDRTRNVQTLDQSSPVDPVTRGNGEGYDFATQQVPTPGTLQVSGHDKNAKPTTKRLPFNAGAATQALRAPVPSGHADLHPENGHANARDEESGDQREAKPHSHAIHDSGFDVDSIPAPRRSKRVADSSDDSDLRYSQENRHDKRRRKVSGRHLKKRMQKGDDVEMNGVSEDKMSRGGKKRDRTEMDSSFGLDDDILYDDQDTDFALHRHRRRRQRNSTNSFRGQKRGRDLESLGVDTDSGDLRGRRKAFRHPPDTSETDPSMEDTQISRDPLCRGRRIGEEWEAHGIKFRVGPDGNRLRRVLVKEDRPKFNMPVDSEHPDRSASVTAIVERWYSEEQYVAAKDAHELAWQDPDKSLAEPETPSDRTVNSSNAGKQLLWASISTTGSPVRKIRISGHSSIASPRMVLFPVPPPPQYTRRVSSLYSSSAVKPTEMSPKLRPSNSYSKWEKQEMEAEAIARLRRKAEEKEKAKAEAEAKAKEAEAKKVAIVPSSPVVPLAKSDEKPSVAPIGTSAISLPSLPTGGPPLAASSDPMPLFKVPTPPSNVQPSEAKDKREAKTALASSGSLFTFPSAPIPAAQSAAPTPAASGPVTSNPAISTFFTQNLQPTTAPSSIPDAKSSTTSSIFSFGQAKAPSNTPISNVPSAAQGNGSNTFFSFSQPSNPPTSTNNISNSNNVALPASSTGDASKPKFNFGITSKPTSVTSSPPAAPTAPDSLSKPIFSFGIPKSSSAPTTQPNPFSNVSGPSTTALQANQLSVFGTNKPVSAPPGGVTSAFKAGEGAISASQGQSMEANRESTPLFGATSGGKQAQGEVAKPLSFAPASAPTMKPVFSFVGVGSDASSGSKLEPPGKGASTFALDVNPARSTPTAVPPTPGSVFSDTTAKGPQNAEPIAQPLFGVPKNVASSGTSAFAFGQTSAPFSFGSFGAQKS</sequence>
<keyword evidence="2" id="KW-1185">Reference proteome</keyword>
<reference evidence="1" key="1">
    <citation type="submission" date="2021-03" db="EMBL/GenBank/DDBJ databases">
        <title>Evolutionary priming and transition to the ectomycorrhizal habit in an iconic lineage of mushroom-forming fungi: is preadaptation a requirement?</title>
        <authorList>
            <consortium name="DOE Joint Genome Institute"/>
            <person name="Looney B.P."/>
            <person name="Miyauchi S."/>
            <person name="Morin E."/>
            <person name="Drula E."/>
            <person name="Courty P.E."/>
            <person name="Chicoki N."/>
            <person name="Fauchery L."/>
            <person name="Kohler A."/>
            <person name="Kuo A."/>
            <person name="LaButti K."/>
            <person name="Pangilinan J."/>
            <person name="Lipzen A."/>
            <person name="Riley R."/>
            <person name="Andreopoulos W."/>
            <person name="He G."/>
            <person name="Johnson J."/>
            <person name="Barry K.W."/>
            <person name="Grigoriev I.V."/>
            <person name="Nagy L."/>
            <person name="Hibbett D."/>
            <person name="Henrissat B."/>
            <person name="Matheny P.B."/>
            <person name="Labbe J."/>
            <person name="Martin A.F."/>
        </authorList>
    </citation>
    <scope>NUCLEOTIDE SEQUENCE</scope>
    <source>
        <strain evidence="1">BPL698</strain>
    </source>
</reference>
<accession>A0ACC0UQJ0</accession>
<comment type="caution">
    <text evidence="1">The sequence shown here is derived from an EMBL/GenBank/DDBJ whole genome shotgun (WGS) entry which is preliminary data.</text>
</comment>
<organism evidence="1 2">
    <name type="scientific">Russula earlei</name>
    <dbReference type="NCBI Taxonomy" id="71964"/>
    <lineage>
        <taxon>Eukaryota</taxon>
        <taxon>Fungi</taxon>
        <taxon>Dikarya</taxon>
        <taxon>Basidiomycota</taxon>
        <taxon>Agaricomycotina</taxon>
        <taxon>Agaricomycetes</taxon>
        <taxon>Russulales</taxon>
        <taxon>Russulaceae</taxon>
        <taxon>Russula</taxon>
    </lineage>
</organism>
<dbReference type="EMBL" id="JAGFNK010000002">
    <property type="protein sequence ID" value="KAI9513357.1"/>
    <property type="molecule type" value="Genomic_DNA"/>
</dbReference>